<feature type="chain" id="PRO_5022886476" evidence="1">
    <location>
        <begin position="27"/>
        <end position="54"/>
    </location>
</feature>
<accession>A0A5B7HYW2</accession>
<keyword evidence="3" id="KW-1185">Reference proteome</keyword>
<organism evidence="2 3">
    <name type="scientific">Portunus trituberculatus</name>
    <name type="common">Swimming crab</name>
    <name type="synonym">Neptunus trituberculatus</name>
    <dbReference type="NCBI Taxonomy" id="210409"/>
    <lineage>
        <taxon>Eukaryota</taxon>
        <taxon>Metazoa</taxon>
        <taxon>Ecdysozoa</taxon>
        <taxon>Arthropoda</taxon>
        <taxon>Crustacea</taxon>
        <taxon>Multicrustacea</taxon>
        <taxon>Malacostraca</taxon>
        <taxon>Eumalacostraca</taxon>
        <taxon>Eucarida</taxon>
        <taxon>Decapoda</taxon>
        <taxon>Pleocyemata</taxon>
        <taxon>Brachyura</taxon>
        <taxon>Eubrachyura</taxon>
        <taxon>Portunoidea</taxon>
        <taxon>Portunidae</taxon>
        <taxon>Portuninae</taxon>
        <taxon>Portunus</taxon>
    </lineage>
</organism>
<name>A0A5B7HYW2_PORTR</name>
<reference evidence="2 3" key="1">
    <citation type="submission" date="2019-05" db="EMBL/GenBank/DDBJ databases">
        <title>Another draft genome of Portunus trituberculatus and its Hox gene families provides insights of decapod evolution.</title>
        <authorList>
            <person name="Jeong J.-H."/>
            <person name="Song I."/>
            <person name="Kim S."/>
            <person name="Choi T."/>
            <person name="Kim D."/>
            <person name="Ryu S."/>
            <person name="Kim W."/>
        </authorList>
    </citation>
    <scope>NUCLEOTIDE SEQUENCE [LARGE SCALE GENOMIC DNA]</scope>
    <source>
        <tissue evidence="2">Muscle</tissue>
    </source>
</reference>
<evidence type="ECO:0000313" key="2">
    <source>
        <dbReference type="EMBL" id="MPC75055.1"/>
    </source>
</evidence>
<evidence type="ECO:0000256" key="1">
    <source>
        <dbReference type="SAM" id="SignalP"/>
    </source>
</evidence>
<evidence type="ECO:0000313" key="3">
    <source>
        <dbReference type="Proteomes" id="UP000324222"/>
    </source>
</evidence>
<comment type="caution">
    <text evidence="2">The sequence shown here is derived from an EMBL/GenBank/DDBJ whole genome shotgun (WGS) entry which is preliminary data.</text>
</comment>
<keyword evidence="1" id="KW-0732">Signal</keyword>
<dbReference type="AlphaFoldDB" id="A0A5B7HYW2"/>
<dbReference type="EMBL" id="VSRR010040263">
    <property type="protein sequence ID" value="MPC75055.1"/>
    <property type="molecule type" value="Genomic_DNA"/>
</dbReference>
<dbReference type="Proteomes" id="UP000324222">
    <property type="component" value="Unassembled WGS sequence"/>
</dbReference>
<sequence>MRAVAWLWQTLLAAVVLALVVGPTSAAPEMGPAARVKRSPGYSGCSPRWACGYG</sequence>
<protein>
    <submittedName>
        <fullName evidence="2">Uncharacterized protein</fullName>
    </submittedName>
</protein>
<gene>
    <name evidence="2" type="ORF">E2C01_069439</name>
</gene>
<proteinExistence type="predicted"/>
<feature type="signal peptide" evidence="1">
    <location>
        <begin position="1"/>
        <end position="26"/>
    </location>
</feature>